<dbReference type="InterPro" id="IPR007757">
    <property type="entry name" value="MT-A70-like"/>
</dbReference>
<organism evidence="2 3">
    <name type="scientific">Linnemannia gamsii</name>
    <dbReference type="NCBI Taxonomy" id="64522"/>
    <lineage>
        <taxon>Eukaryota</taxon>
        <taxon>Fungi</taxon>
        <taxon>Fungi incertae sedis</taxon>
        <taxon>Mucoromycota</taxon>
        <taxon>Mortierellomycotina</taxon>
        <taxon>Mortierellomycetes</taxon>
        <taxon>Mortierellales</taxon>
        <taxon>Mortierellaceae</taxon>
        <taxon>Linnemannia</taxon>
    </lineage>
</organism>
<gene>
    <name evidence="2" type="primary">METTL4</name>
    <name evidence="2" type="ORF">BGZ96_011723</name>
</gene>
<comment type="caution">
    <text evidence="2">The sequence shown here is derived from an EMBL/GenBank/DDBJ whole genome shotgun (WGS) entry which is preliminary data.</text>
</comment>
<protein>
    <submittedName>
        <fullName evidence="2">Methyltransferase-like protein 4</fullName>
    </submittedName>
</protein>
<proteinExistence type="inferred from homology"/>
<reference evidence="2 3" key="1">
    <citation type="journal article" date="2020" name="Fungal Divers.">
        <title>Resolving the Mortierellaceae phylogeny through synthesis of multi-gene phylogenetics and phylogenomics.</title>
        <authorList>
            <person name="Vandepol N."/>
            <person name="Liber J."/>
            <person name="Desiro A."/>
            <person name="Na H."/>
            <person name="Kennedy M."/>
            <person name="Barry K."/>
            <person name="Grigoriev I.V."/>
            <person name="Miller A.N."/>
            <person name="O'Donnell K."/>
            <person name="Stajich J.E."/>
            <person name="Bonito G."/>
        </authorList>
    </citation>
    <scope>NUCLEOTIDE SEQUENCE [LARGE SCALE GENOMIC DNA]</scope>
    <source>
        <strain evidence="2 3">AD045</strain>
    </source>
</reference>
<dbReference type="PANTHER" id="PTHR12829">
    <property type="entry name" value="N6-ADENOSINE-METHYLTRANSFERASE"/>
    <property type="match status" value="1"/>
</dbReference>
<dbReference type="Pfam" id="PF05063">
    <property type="entry name" value="MT-A70"/>
    <property type="match status" value="1"/>
</dbReference>
<dbReference type="PANTHER" id="PTHR12829:SF4">
    <property type="entry name" value="N(6)-ADENINE-SPECIFIC METHYLTRANSFERASE METTL4"/>
    <property type="match status" value="1"/>
</dbReference>
<keyword evidence="3" id="KW-1185">Reference proteome</keyword>
<sequence length="379" mass="42129">MQKATTRTYIASMQHDDFYGTCVDAPANEEFTLDLVKAQPTLQMLRHGFQSTSTSRRRNQANDDTVVEFEEIQIDSDNHQQLLEMTDVYETVVINQAPRPAFITFPTEGQPHYLIPPLSAFVASDFDSIQGLRSIAAQRGGFDVIVMDPPWQNASVDRMGHYGTFDLYELFKIPIPDLLSPITSSNGSKEGKGGVVAVWITNRAKIRKVVVEKLFPAWGLELVAHWYWLKVTTHGEPVLSLENNHRRPYEGILVGKRKAPIPSIPSGAVTGAEAAPTETGQSRKLIVSVPSQHSRKPSIIGLLTEEYLQEAQTTVSSQETVHKIPRRLELFARTLEEGVLSWGNEPFKYQYYGRGSAPLVQDGYLVPSTATDAASNSSL</sequence>
<evidence type="ECO:0000313" key="3">
    <source>
        <dbReference type="Proteomes" id="UP001194696"/>
    </source>
</evidence>
<dbReference type="PROSITE" id="PS51143">
    <property type="entry name" value="MT_A70"/>
    <property type="match status" value="1"/>
</dbReference>
<dbReference type="InterPro" id="IPR002052">
    <property type="entry name" value="DNA_methylase_N6_adenine_CS"/>
</dbReference>
<dbReference type="InterPro" id="IPR029063">
    <property type="entry name" value="SAM-dependent_MTases_sf"/>
</dbReference>
<dbReference type="EMBL" id="JAAAIM010000084">
    <property type="protein sequence ID" value="KAG0295447.1"/>
    <property type="molecule type" value="Genomic_DNA"/>
</dbReference>
<name>A0ABQ7KCZ2_9FUNG</name>
<dbReference type="PROSITE" id="PS00092">
    <property type="entry name" value="N6_MTASE"/>
    <property type="match status" value="1"/>
</dbReference>
<dbReference type="Proteomes" id="UP001194696">
    <property type="component" value="Unassembled WGS sequence"/>
</dbReference>
<evidence type="ECO:0000256" key="1">
    <source>
        <dbReference type="PROSITE-ProRule" id="PRU00489"/>
    </source>
</evidence>
<comment type="similarity">
    <text evidence="1">Belongs to the MT-A70-like family.</text>
</comment>
<accession>A0ABQ7KCZ2</accession>
<dbReference type="SUPFAM" id="SSF53335">
    <property type="entry name" value="S-adenosyl-L-methionine-dependent methyltransferases"/>
    <property type="match status" value="1"/>
</dbReference>
<evidence type="ECO:0000313" key="2">
    <source>
        <dbReference type="EMBL" id="KAG0295447.1"/>
    </source>
</evidence>